<proteinExistence type="predicted"/>
<gene>
    <name evidence="1" type="ORF">GCM10011335_37960</name>
</gene>
<reference evidence="1" key="1">
    <citation type="journal article" date="2014" name="Int. J. Syst. Evol. Microbiol.">
        <title>Complete genome sequence of Corynebacterium casei LMG S-19264T (=DSM 44701T), isolated from a smear-ripened cheese.</title>
        <authorList>
            <consortium name="US DOE Joint Genome Institute (JGI-PGF)"/>
            <person name="Walter F."/>
            <person name="Albersmeier A."/>
            <person name="Kalinowski J."/>
            <person name="Ruckert C."/>
        </authorList>
    </citation>
    <scope>NUCLEOTIDE SEQUENCE</scope>
    <source>
        <strain evidence="1">CGMCC 1.15493</strain>
    </source>
</reference>
<dbReference type="RefSeq" id="WP_188853700.1">
    <property type="nucleotide sequence ID" value="NZ_BMJJ01000010.1"/>
</dbReference>
<dbReference type="EMBL" id="BMJJ01000010">
    <property type="protein sequence ID" value="GGD31338.1"/>
    <property type="molecule type" value="Genomic_DNA"/>
</dbReference>
<protein>
    <submittedName>
        <fullName evidence="1">Uncharacterized protein</fullName>
    </submittedName>
</protein>
<dbReference type="Proteomes" id="UP000613160">
    <property type="component" value="Unassembled WGS sequence"/>
</dbReference>
<sequence>MSRGLSPTGELDIVLPAGRFERFADGTMRTTLADGSEVMAVAGASATDVARAECLGYDGDTDRMSLDHELVHLLLANWLGLPEPPTYRGIVEAKTGGTWWSGWRKEEAAVLAIQALAREVGVDIVALAKRATEKGTA</sequence>
<evidence type="ECO:0000313" key="1">
    <source>
        <dbReference type="EMBL" id="GGD31338.1"/>
    </source>
</evidence>
<name>A0A917DEX0_9HYPH</name>
<keyword evidence="2" id="KW-1185">Reference proteome</keyword>
<evidence type="ECO:0000313" key="2">
    <source>
        <dbReference type="Proteomes" id="UP000613160"/>
    </source>
</evidence>
<reference evidence="1" key="2">
    <citation type="submission" date="2020-09" db="EMBL/GenBank/DDBJ databases">
        <authorList>
            <person name="Sun Q."/>
            <person name="Zhou Y."/>
        </authorList>
    </citation>
    <scope>NUCLEOTIDE SEQUENCE</scope>
    <source>
        <strain evidence="1">CGMCC 1.15493</strain>
    </source>
</reference>
<comment type="caution">
    <text evidence="1">The sequence shown here is derived from an EMBL/GenBank/DDBJ whole genome shotgun (WGS) entry which is preliminary data.</text>
</comment>
<accession>A0A917DEX0</accession>
<dbReference type="AlphaFoldDB" id="A0A917DEX0"/>
<organism evidence="1 2">
    <name type="scientific">Aureimonas glaciei</name>
    <dbReference type="NCBI Taxonomy" id="1776957"/>
    <lineage>
        <taxon>Bacteria</taxon>
        <taxon>Pseudomonadati</taxon>
        <taxon>Pseudomonadota</taxon>
        <taxon>Alphaproteobacteria</taxon>
        <taxon>Hyphomicrobiales</taxon>
        <taxon>Aurantimonadaceae</taxon>
        <taxon>Aureimonas</taxon>
    </lineage>
</organism>